<dbReference type="InterPro" id="IPR027291">
    <property type="entry name" value="Glyco_hydro_38_N_sf"/>
</dbReference>
<keyword evidence="4" id="KW-0326">Glycosidase</keyword>
<feature type="signal peptide" evidence="5">
    <location>
        <begin position="1"/>
        <end position="26"/>
    </location>
</feature>
<feature type="chain" id="PRO_5013394434" evidence="5">
    <location>
        <begin position="27"/>
        <end position="1098"/>
    </location>
</feature>
<evidence type="ECO:0000256" key="4">
    <source>
        <dbReference type="ARBA" id="ARBA00023295"/>
    </source>
</evidence>
<dbReference type="Gene3D" id="1.20.1270.50">
    <property type="entry name" value="Glycoside hydrolase family 38, central domain"/>
    <property type="match status" value="1"/>
</dbReference>
<keyword evidence="3" id="KW-0378">Hydrolase</keyword>
<dbReference type="SUPFAM" id="SSF74650">
    <property type="entry name" value="Galactose mutarotase-like"/>
    <property type="match status" value="1"/>
</dbReference>
<dbReference type="Pfam" id="PF01074">
    <property type="entry name" value="Glyco_hydro_38N"/>
    <property type="match status" value="1"/>
</dbReference>
<comment type="similarity">
    <text evidence="1">Belongs to the glycosyl hydrolase 38 family.</text>
</comment>
<dbReference type="SUPFAM" id="SSF49785">
    <property type="entry name" value="Galactose-binding domain-like"/>
    <property type="match status" value="1"/>
</dbReference>
<dbReference type="FunFam" id="1.20.1270.50:FF:000004">
    <property type="entry name" value="alpha-mannosidase 2C1 isoform X1"/>
    <property type="match status" value="1"/>
</dbReference>
<sequence>MSRSILRLGCVALSAMIASIGIPAFPAEPGAAPFAAFSTPARAVLTRLDTMSKGLPDGAWRYHAGDVAHGEDPTLDDSAWSVGKGKYETPEGSVWFRQTFVMPARWQGYDLRNVRLFFQFHSFAHGAMPEILYVNGRRIAMGDNMEPVELVDRIEPGQTITVAVKLLHTADVKHISPASYMLRFDPARPSPVDVGDEIRSAAALLPMLVNDTVERESKQRMLDSAACAIDLKALDAGDSAAFDASLLRAQAILQPLRPLLQTVSMRLVGNSHIDTAWVWPWTETVDVVHRTFSTALQLMPEYPRYVFTQPVALYSAWMAEKYPDIFAEMKKRTEEGRWEPVGGMWVEPDLNMPDGESLVRQLLIGKSFLRKEMGVDVNVGWNPDSFGYNWQLPQIYKRSGVDYFVTQKLTWNESNTLPLKLFWWQSPDGSRVLTYFPRSYDQDTEAVGLAESSAEVAKIVPGDETLMQLYGVGDHGGGPTRVMLDNAQRWMQPEKVFPKLEFSTAKSFFTSMTAQLDDPARAPVWNYRTLAKGVNQMPAATGDRLKIPVWNDELYLEFHRGVFTSQARHKRNMRVSERSVLDAEKFASIASLSGHPYPAAPLTEAWKKVLFNQFHDLAAGSSIPVVYTDAERDYESVRQTTGEVQANALAEIAAKADTRTHNGAVPVIVFNPLGWQRTDLVDVHVQLAAPAKYGVVLQAPDGKPMLTQTIDMDASTASYHLLVRAEDIPSLGYKVFEARPGRTQASTDLHATQTTLENAMLRVEIDPANGCIAHLIDKRSGFDAIASGGCGNELQTFVDLPKKYDAWNIDADALDKMTPIRAADAVKLVEQGPLRSAIRVERHFGKSKFTQDIVLYAGMDRVEVKNDFDWQETHTLLKAAFPLAASSGQATYEIPFGSIERPTTRANSIEKAKFEAPALRWADLGDGSHSFSLLNDSKYGYDAVGNVLRLSLLRSPTYPDPNTDRGRQVFTYALYPHKGDWREAQTVRAGYALNDPLIAMQTHVHPGANSEASFVRIDAPNIVLTAVKKGEAGNNLVIRFYESQGQSTTAVLTVPGKALGAEEVGMMEQAGIGALPMAGGKVTIAVKPYEIRTIRVRY</sequence>
<dbReference type="GO" id="GO:0006013">
    <property type="term" value="P:mannose metabolic process"/>
    <property type="evidence" value="ECO:0007669"/>
    <property type="project" value="InterPro"/>
</dbReference>
<dbReference type="Pfam" id="PF07748">
    <property type="entry name" value="Glyco_hydro_38C"/>
    <property type="match status" value="1"/>
</dbReference>
<keyword evidence="2" id="KW-0479">Metal-binding</keyword>
<dbReference type="InterPro" id="IPR011013">
    <property type="entry name" value="Gal_mutarotase_sf_dom"/>
</dbReference>
<evidence type="ECO:0000256" key="5">
    <source>
        <dbReference type="SAM" id="SignalP"/>
    </source>
</evidence>
<dbReference type="Pfam" id="PF17677">
    <property type="entry name" value="Glyco_hydro38C2"/>
    <property type="match status" value="1"/>
</dbReference>
<dbReference type="Gene3D" id="2.60.40.1180">
    <property type="entry name" value="Golgi alpha-mannosidase II"/>
    <property type="match status" value="1"/>
</dbReference>
<dbReference type="Gene3D" id="3.20.110.10">
    <property type="entry name" value="Glycoside hydrolase 38, N terminal domain"/>
    <property type="match status" value="1"/>
</dbReference>
<dbReference type="SMART" id="SM00872">
    <property type="entry name" value="Alpha-mann_mid"/>
    <property type="match status" value="1"/>
</dbReference>
<dbReference type="EMBL" id="FZOU01000008">
    <property type="protein sequence ID" value="SNT35673.1"/>
    <property type="molecule type" value="Genomic_DNA"/>
</dbReference>
<evidence type="ECO:0000259" key="6">
    <source>
        <dbReference type="SMART" id="SM00872"/>
    </source>
</evidence>
<evidence type="ECO:0000256" key="2">
    <source>
        <dbReference type="ARBA" id="ARBA00022723"/>
    </source>
</evidence>
<reference evidence="7 8" key="1">
    <citation type="submission" date="2017-06" db="EMBL/GenBank/DDBJ databases">
        <authorList>
            <person name="Kim H.J."/>
            <person name="Triplett B.A."/>
        </authorList>
    </citation>
    <scope>NUCLEOTIDE SEQUENCE [LARGE SCALE GENOMIC DNA]</scope>
    <source>
        <strain evidence="7 8">DSM 18704</strain>
    </source>
</reference>
<dbReference type="PANTHER" id="PTHR46017">
    <property type="entry name" value="ALPHA-MANNOSIDASE 2C1"/>
    <property type="match status" value="1"/>
</dbReference>
<dbReference type="InterPro" id="IPR008979">
    <property type="entry name" value="Galactose-bd-like_sf"/>
</dbReference>
<dbReference type="InterPro" id="IPR000602">
    <property type="entry name" value="Glyco_hydro_38_N"/>
</dbReference>
<dbReference type="CDD" id="cd10789">
    <property type="entry name" value="GH38N_AMII_ER_cytosolic"/>
    <property type="match status" value="1"/>
</dbReference>
<dbReference type="InterPro" id="IPR013780">
    <property type="entry name" value="Glyco_hydro_b"/>
</dbReference>
<dbReference type="Gene3D" id="2.60.40.2220">
    <property type="match status" value="1"/>
</dbReference>
<dbReference type="InterPro" id="IPR011682">
    <property type="entry name" value="Glyco_hydro_38_C"/>
</dbReference>
<keyword evidence="8" id="KW-1185">Reference proteome</keyword>
<evidence type="ECO:0000256" key="1">
    <source>
        <dbReference type="ARBA" id="ARBA00009792"/>
    </source>
</evidence>
<dbReference type="InterPro" id="IPR015341">
    <property type="entry name" value="Glyco_hydro_38_cen"/>
</dbReference>
<dbReference type="SUPFAM" id="SSF88713">
    <property type="entry name" value="Glycoside hydrolase/deacetylase"/>
    <property type="match status" value="1"/>
</dbReference>
<feature type="domain" description="Glycoside hydrolase family 38 central" evidence="6">
    <location>
        <begin position="557"/>
        <end position="634"/>
    </location>
</feature>
<dbReference type="GO" id="GO:0046872">
    <property type="term" value="F:metal ion binding"/>
    <property type="evidence" value="ECO:0007669"/>
    <property type="project" value="UniProtKB-KW"/>
</dbReference>
<name>A0A239M0T0_9BACT</name>
<organism evidence="7 8">
    <name type="scientific">Granulicella rosea</name>
    <dbReference type="NCBI Taxonomy" id="474952"/>
    <lineage>
        <taxon>Bacteria</taxon>
        <taxon>Pseudomonadati</taxon>
        <taxon>Acidobacteriota</taxon>
        <taxon>Terriglobia</taxon>
        <taxon>Terriglobales</taxon>
        <taxon>Acidobacteriaceae</taxon>
        <taxon>Granulicella</taxon>
    </lineage>
</organism>
<dbReference type="PANTHER" id="PTHR46017:SF1">
    <property type="entry name" value="ALPHA-MANNOSIDASE 2C1"/>
    <property type="match status" value="1"/>
</dbReference>
<dbReference type="Gene3D" id="2.60.120.260">
    <property type="entry name" value="Galactose-binding domain-like"/>
    <property type="match status" value="1"/>
</dbReference>
<keyword evidence="5" id="KW-0732">Signal</keyword>
<proteinExistence type="inferred from homology"/>
<dbReference type="GO" id="GO:0004559">
    <property type="term" value="F:alpha-mannosidase activity"/>
    <property type="evidence" value="ECO:0007669"/>
    <property type="project" value="InterPro"/>
</dbReference>
<dbReference type="Gene3D" id="2.70.98.30">
    <property type="entry name" value="Golgi alpha-mannosidase II, domain 4"/>
    <property type="match status" value="1"/>
</dbReference>
<protein>
    <submittedName>
        <fullName evidence="7">Alpha-mannosidase</fullName>
    </submittedName>
</protein>
<evidence type="ECO:0000256" key="3">
    <source>
        <dbReference type="ARBA" id="ARBA00022801"/>
    </source>
</evidence>
<dbReference type="AlphaFoldDB" id="A0A239M0T0"/>
<evidence type="ECO:0000313" key="7">
    <source>
        <dbReference type="EMBL" id="SNT35673.1"/>
    </source>
</evidence>
<dbReference type="InterPro" id="IPR011330">
    <property type="entry name" value="Glyco_hydro/deAcase_b/a-brl"/>
</dbReference>
<dbReference type="InterPro" id="IPR037094">
    <property type="entry name" value="Glyco_hydro_38_cen_sf"/>
</dbReference>
<dbReference type="RefSeq" id="WP_176441858.1">
    <property type="nucleotide sequence ID" value="NZ_FZOU01000008.1"/>
</dbReference>
<dbReference type="GO" id="GO:0009313">
    <property type="term" value="P:oligosaccharide catabolic process"/>
    <property type="evidence" value="ECO:0007669"/>
    <property type="project" value="TreeGrafter"/>
</dbReference>
<gene>
    <name evidence="7" type="ORF">SAMN05421770_10891</name>
</gene>
<accession>A0A239M0T0</accession>
<dbReference type="Pfam" id="PF09261">
    <property type="entry name" value="Alpha-mann_mid"/>
    <property type="match status" value="1"/>
</dbReference>
<dbReference type="SUPFAM" id="SSF88688">
    <property type="entry name" value="Families 57/38 glycoside transferase middle domain"/>
    <property type="match status" value="1"/>
</dbReference>
<dbReference type="GO" id="GO:0030246">
    <property type="term" value="F:carbohydrate binding"/>
    <property type="evidence" value="ECO:0007669"/>
    <property type="project" value="InterPro"/>
</dbReference>
<dbReference type="Proteomes" id="UP000198356">
    <property type="component" value="Unassembled WGS sequence"/>
</dbReference>
<dbReference type="InterPro" id="IPR028995">
    <property type="entry name" value="Glyco_hydro_57/38_cen_sf"/>
</dbReference>
<evidence type="ECO:0000313" key="8">
    <source>
        <dbReference type="Proteomes" id="UP000198356"/>
    </source>
</evidence>
<dbReference type="InterPro" id="IPR041147">
    <property type="entry name" value="GH38_C"/>
</dbReference>